<evidence type="ECO:0000313" key="7">
    <source>
        <dbReference type="Proteomes" id="UP001519332"/>
    </source>
</evidence>
<evidence type="ECO:0000313" key="6">
    <source>
        <dbReference type="EMBL" id="MBP2322975.1"/>
    </source>
</evidence>
<keyword evidence="7" id="KW-1185">Reference proteome</keyword>
<dbReference type="PROSITE" id="PS51987">
    <property type="entry name" value="GS_CATALYTIC"/>
    <property type="match status" value="1"/>
</dbReference>
<comment type="similarity">
    <text evidence="1 3 4">Belongs to the glutamine synthetase family.</text>
</comment>
<dbReference type="Gene3D" id="3.10.20.70">
    <property type="entry name" value="Glutamine synthetase, N-terminal domain"/>
    <property type="match status" value="1"/>
</dbReference>
<dbReference type="InterPro" id="IPR014746">
    <property type="entry name" value="Gln_synth/guanido_kin_cat_dom"/>
</dbReference>
<dbReference type="Pfam" id="PF00120">
    <property type="entry name" value="Gln-synt_C"/>
    <property type="match status" value="1"/>
</dbReference>
<organism evidence="6 7">
    <name type="scientific">Kibdelosporangium banguiense</name>
    <dbReference type="NCBI Taxonomy" id="1365924"/>
    <lineage>
        <taxon>Bacteria</taxon>
        <taxon>Bacillati</taxon>
        <taxon>Actinomycetota</taxon>
        <taxon>Actinomycetes</taxon>
        <taxon>Pseudonocardiales</taxon>
        <taxon>Pseudonocardiaceae</taxon>
        <taxon>Kibdelosporangium</taxon>
    </lineage>
</organism>
<proteinExistence type="inferred from homology"/>
<dbReference type="SMART" id="SM01230">
    <property type="entry name" value="Gln-synt_C"/>
    <property type="match status" value="1"/>
</dbReference>
<feature type="domain" description="GS catalytic" evidence="5">
    <location>
        <begin position="104"/>
        <end position="426"/>
    </location>
</feature>
<dbReference type="Proteomes" id="UP001519332">
    <property type="component" value="Unassembled WGS sequence"/>
</dbReference>
<evidence type="ECO:0000256" key="1">
    <source>
        <dbReference type="ARBA" id="ARBA00009897"/>
    </source>
</evidence>
<evidence type="ECO:0000256" key="2">
    <source>
        <dbReference type="ARBA" id="ARBA00022598"/>
    </source>
</evidence>
<dbReference type="EC" id="6.3.1.2" evidence="6"/>
<accession>A0ABS4TEY6</accession>
<protein>
    <submittedName>
        <fullName evidence="6">Glutamine synthetase</fullName>
        <ecNumber evidence="6">6.3.1.2</ecNumber>
    </submittedName>
</protein>
<gene>
    <name evidence="6" type="ORF">JOF56_003360</name>
</gene>
<dbReference type="InterPro" id="IPR008146">
    <property type="entry name" value="Gln_synth_cat_dom"/>
</dbReference>
<dbReference type="EMBL" id="JAGINW010000001">
    <property type="protein sequence ID" value="MBP2322975.1"/>
    <property type="molecule type" value="Genomic_DNA"/>
</dbReference>
<evidence type="ECO:0000256" key="3">
    <source>
        <dbReference type="PROSITE-ProRule" id="PRU01331"/>
    </source>
</evidence>
<keyword evidence="2 6" id="KW-0436">Ligase</keyword>
<dbReference type="PANTHER" id="PTHR43785">
    <property type="entry name" value="GAMMA-GLUTAMYLPUTRESCINE SYNTHETASE"/>
    <property type="match status" value="1"/>
</dbReference>
<reference evidence="6 7" key="1">
    <citation type="submission" date="2021-03" db="EMBL/GenBank/DDBJ databases">
        <title>Sequencing the genomes of 1000 actinobacteria strains.</title>
        <authorList>
            <person name="Klenk H.-P."/>
        </authorList>
    </citation>
    <scope>NUCLEOTIDE SEQUENCE [LARGE SCALE GENOMIC DNA]</scope>
    <source>
        <strain evidence="6 7">DSM 46670</strain>
    </source>
</reference>
<evidence type="ECO:0000256" key="4">
    <source>
        <dbReference type="RuleBase" id="RU000384"/>
    </source>
</evidence>
<sequence>MDSANLTARGVLAVAVTWVDNSGVTRVKAVPVNLLSRAVTSGIGASPVFDYFLLDDSIVGGGPVGDLRLKPDLSRLTVLAAQPGWAWAPAVRHDQDGNVHPGDARGLAQRVVTRLAADGLVAMAAFEVEWCVSKGEDDFVPACSGPAYGMTRLTELSGYLHDILDALATQGIEVEQIHPEYAAGQYELSVACQSPVAAADTLVLVRETIRAVTQNHGLRATFAPKVVAGGVGNGGHIHLSIWRDGKNLLAGGDGRFGLTADGESFLGGILSRLPALLAIGAPSVASYLRLIPSHWAAPFAAWGLENRETALRFITAGEPNVEVKCFDLSANPYLAIAGLLVAGSAGIAEGALLPEPVDVDPATLDDAVPLPSSLGAALAAFEAEPALLTAFGPELAAAISTVRRGEISLFGDAPAEEVVARSRWSY</sequence>
<name>A0ABS4TEY6_9PSEU</name>
<dbReference type="Gene3D" id="3.30.590.10">
    <property type="entry name" value="Glutamine synthetase/guanido kinase, catalytic domain"/>
    <property type="match status" value="1"/>
</dbReference>
<evidence type="ECO:0000259" key="5">
    <source>
        <dbReference type="PROSITE" id="PS51987"/>
    </source>
</evidence>
<dbReference type="PANTHER" id="PTHR43785:SF12">
    <property type="entry name" value="TYPE-1 GLUTAMINE SYNTHETASE 2"/>
    <property type="match status" value="1"/>
</dbReference>
<dbReference type="GO" id="GO:0004356">
    <property type="term" value="F:glutamine synthetase activity"/>
    <property type="evidence" value="ECO:0007669"/>
    <property type="project" value="UniProtKB-EC"/>
</dbReference>
<dbReference type="SUPFAM" id="SSF55931">
    <property type="entry name" value="Glutamine synthetase/guanido kinase"/>
    <property type="match status" value="1"/>
</dbReference>
<comment type="caution">
    <text evidence="6">The sequence shown here is derived from an EMBL/GenBank/DDBJ whole genome shotgun (WGS) entry which is preliminary data.</text>
</comment>
<dbReference type="RefSeq" id="WP_209638797.1">
    <property type="nucleotide sequence ID" value="NZ_JAGINW010000001.1"/>
</dbReference>
<dbReference type="InterPro" id="IPR036651">
    <property type="entry name" value="Gln_synt_N_sf"/>
</dbReference>